<evidence type="ECO:0000259" key="7">
    <source>
        <dbReference type="Pfam" id="PF00122"/>
    </source>
</evidence>
<dbReference type="InterPro" id="IPR023298">
    <property type="entry name" value="ATPase_P-typ_TM_dom_sf"/>
</dbReference>
<organism evidence="8 9">
    <name type="scientific">Dictyobacter aurantiacus</name>
    <dbReference type="NCBI Taxonomy" id="1936993"/>
    <lineage>
        <taxon>Bacteria</taxon>
        <taxon>Bacillati</taxon>
        <taxon>Chloroflexota</taxon>
        <taxon>Ktedonobacteria</taxon>
        <taxon>Ktedonobacterales</taxon>
        <taxon>Dictyobacteraceae</taxon>
        <taxon>Dictyobacter</taxon>
    </lineage>
</organism>
<dbReference type="InterPro" id="IPR001757">
    <property type="entry name" value="P_typ_ATPase"/>
</dbReference>
<feature type="transmembrane region" description="Helical" evidence="6">
    <location>
        <begin position="760"/>
        <end position="779"/>
    </location>
</feature>
<evidence type="ECO:0000256" key="5">
    <source>
        <dbReference type="ARBA" id="ARBA00023136"/>
    </source>
</evidence>
<dbReference type="NCBIfam" id="TIGR01494">
    <property type="entry name" value="ATPase_P-type"/>
    <property type="match status" value="2"/>
</dbReference>
<dbReference type="PANTHER" id="PTHR42861">
    <property type="entry name" value="CALCIUM-TRANSPORTING ATPASE"/>
    <property type="match status" value="1"/>
</dbReference>
<evidence type="ECO:0000313" key="9">
    <source>
        <dbReference type="Proteomes" id="UP000287224"/>
    </source>
</evidence>
<dbReference type="InterPro" id="IPR044492">
    <property type="entry name" value="P_typ_ATPase_HD_dom"/>
</dbReference>
<feature type="transmembrane region" description="Helical" evidence="6">
    <location>
        <begin position="70"/>
        <end position="87"/>
    </location>
</feature>
<dbReference type="InterPro" id="IPR036412">
    <property type="entry name" value="HAD-like_sf"/>
</dbReference>
<evidence type="ECO:0000256" key="1">
    <source>
        <dbReference type="ARBA" id="ARBA00004141"/>
    </source>
</evidence>
<dbReference type="Pfam" id="PF00702">
    <property type="entry name" value="Hydrolase"/>
    <property type="match status" value="1"/>
</dbReference>
<evidence type="ECO:0000256" key="2">
    <source>
        <dbReference type="ARBA" id="ARBA00022692"/>
    </source>
</evidence>
<protein>
    <submittedName>
        <fullName evidence="8">Cation transporter E1-E2 family ATPase</fullName>
    </submittedName>
</protein>
<dbReference type="SUPFAM" id="SSF56784">
    <property type="entry name" value="HAD-like"/>
    <property type="match status" value="1"/>
</dbReference>
<keyword evidence="2 6" id="KW-0812">Transmembrane</keyword>
<reference evidence="9" key="1">
    <citation type="submission" date="2018-12" db="EMBL/GenBank/DDBJ databases">
        <title>Tengunoibacter tsumagoiensis gen. nov., sp. nov., Dictyobacter kobayashii sp. nov., D. alpinus sp. nov., and D. joshuensis sp. nov. and description of Dictyobacteraceae fam. nov. within the order Ktedonobacterales isolated from Tengu-no-mugimeshi.</title>
        <authorList>
            <person name="Wang C.M."/>
            <person name="Zheng Y."/>
            <person name="Sakai Y."/>
            <person name="Toyoda A."/>
            <person name="Minakuchi Y."/>
            <person name="Abe K."/>
            <person name="Yokota A."/>
            <person name="Yabe S."/>
        </authorList>
    </citation>
    <scope>NUCLEOTIDE SEQUENCE [LARGE SCALE GENOMIC DNA]</scope>
    <source>
        <strain evidence="9">S-27</strain>
    </source>
</reference>
<sequence>MNMQEQRPLIQGLSTSEVEERRARGLGCVPPPATGRSYLRILRENVLNTVNIILFSIALALVLLRQYLDAIVSVGVVSFNMIISLVQEVRAKRTLDRIALLTRPNALVLRDGREQLIEPEELVVGDILVLGPGDQIVVDGPLVGDGCIEVDESLLTGESDLMTKREGDQLYAGTFCIAGRAYYRAEQVGVQSVAGRLTAGARAYRVVLTPLQREIVIIIRLLLCVAIFLEFLQVAAALISGMPMVEVVRMAMVIISIVPNGLFLSISVAYALGAVRMAGKGALIQRFNAMESLSHVDVLCTDKTGTLTTNMLELVALQPYGDMDEVKLRRLLGRYCRHLSNHNATSAAIEAACIEQGREGVEVRREIPFSARRRWGALVVEGSGMAGVYVLGAPDTLQPWLVPGADLGIFVEQETMQGRRVLLFAHADMVVGESVLTGVGECLPANLVPLGAISLGDHLRPEARETLERFARLGVQIKIISGDHPQTVARIVQQLGVDVTKPPLTGADIDMLNEEQLKRCVEEATIFGRIAPAQKERLVQALHSNTHYVAMIGDGVNDVLALKQADIGIAMQSGSQASRGVADVILLRDTFASLPYAVQEGQRIRNGMQDILKLFLTRVAAVTMLLISISYVGGIAFQPRQISILTFFTVGVPTLALAYWARAERVSQDERGRWSLLGFVVPASVTMGVVALCVYLGVFISALLRLPVPANPYREGPIPLAQTAMILFLVLCGLILVVVVEPPNRWGAGHARRKKNWGPVVLVLVLAISFMGVIAVPWLRTLFNLQMLSFVAYMGIGGACVCWGIWLWAIWHFHLFERLFQGGGRG</sequence>
<keyword evidence="3" id="KW-1278">Translocase</keyword>
<keyword evidence="9" id="KW-1185">Reference proteome</keyword>
<feature type="transmembrane region" description="Helical" evidence="6">
    <location>
        <begin position="615"/>
        <end position="636"/>
    </location>
</feature>
<feature type="transmembrane region" description="Helical" evidence="6">
    <location>
        <begin position="642"/>
        <end position="662"/>
    </location>
</feature>
<dbReference type="SUPFAM" id="SSF81660">
    <property type="entry name" value="Metal cation-transporting ATPase, ATP-binding domain N"/>
    <property type="match status" value="1"/>
</dbReference>
<dbReference type="GO" id="GO:0016887">
    <property type="term" value="F:ATP hydrolysis activity"/>
    <property type="evidence" value="ECO:0007669"/>
    <property type="project" value="InterPro"/>
</dbReference>
<dbReference type="InterPro" id="IPR018303">
    <property type="entry name" value="ATPase_P-typ_P_site"/>
</dbReference>
<evidence type="ECO:0000256" key="3">
    <source>
        <dbReference type="ARBA" id="ARBA00022967"/>
    </source>
</evidence>
<accession>A0A401ZLI1</accession>
<feature type="transmembrane region" description="Helical" evidence="6">
    <location>
        <begin position="251"/>
        <end position="272"/>
    </location>
</feature>
<dbReference type="Gene3D" id="3.40.50.1000">
    <property type="entry name" value="HAD superfamily/HAD-like"/>
    <property type="match status" value="1"/>
</dbReference>
<dbReference type="InterPro" id="IPR059000">
    <property type="entry name" value="ATPase_P-type_domA"/>
</dbReference>
<dbReference type="PROSITE" id="PS01229">
    <property type="entry name" value="COF_2"/>
    <property type="match status" value="1"/>
</dbReference>
<evidence type="ECO:0000313" key="8">
    <source>
        <dbReference type="EMBL" id="GCE07729.1"/>
    </source>
</evidence>
<keyword evidence="5 6" id="KW-0472">Membrane</keyword>
<feature type="transmembrane region" description="Helical" evidence="6">
    <location>
        <begin position="720"/>
        <end position="740"/>
    </location>
</feature>
<comment type="caution">
    <text evidence="8">The sequence shown here is derived from an EMBL/GenBank/DDBJ whole genome shotgun (WGS) entry which is preliminary data.</text>
</comment>
<name>A0A401ZLI1_9CHLR</name>
<dbReference type="Pfam" id="PF00122">
    <property type="entry name" value="E1-E2_ATPase"/>
    <property type="match status" value="1"/>
</dbReference>
<dbReference type="EMBL" id="BIFQ01000001">
    <property type="protein sequence ID" value="GCE07729.1"/>
    <property type="molecule type" value="Genomic_DNA"/>
</dbReference>
<dbReference type="Gene3D" id="1.20.1110.10">
    <property type="entry name" value="Calcium-transporting ATPase, transmembrane domain"/>
    <property type="match status" value="1"/>
</dbReference>
<evidence type="ECO:0000256" key="4">
    <source>
        <dbReference type="ARBA" id="ARBA00022989"/>
    </source>
</evidence>
<feature type="transmembrane region" description="Helical" evidence="6">
    <location>
        <begin position="791"/>
        <end position="811"/>
    </location>
</feature>
<gene>
    <name evidence="8" type="ORF">KDAU_50580</name>
</gene>
<dbReference type="SUPFAM" id="SSF81665">
    <property type="entry name" value="Calcium ATPase, transmembrane domain M"/>
    <property type="match status" value="1"/>
</dbReference>
<feature type="transmembrane region" description="Helical" evidence="6">
    <location>
        <begin position="674"/>
        <end position="700"/>
    </location>
</feature>
<dbReference type="Gene3D" id="3.40.1110.10">
    <property type="entry name" value="Calcium-transporting ATPase, cytoplasmic domain N"/>
    <property type="match status" value="1"/>
</dbReference>
<dbReference type="SFLD" id="SFLDF00027">
    <property type="entry name" value="p-type_atpase"/>
    <property type="match status" value="1"/>
</dbReference>
<dbReference type="SFLD" id="SFLDS00003">
    <property type="entry name" value="Haloacid_Dehalogenase"/>
    <property type="match status" value="1"/>
</dbReference>
<evidence type="ECO:0000256" key="6">
    <source>
        <dbReference type="SAM" id="Phobius"/>
    </source>
</evidence>
<proteinExistence type="predicted"/>
<dbReference type="SUPFAM" id="SSF81653">
    <property type="entry name" value="Calcium ATPase, transduction domain A"/>
    <property type="match status" value="1"/>
</dbReference>
<feature type="transmembrane region" description="Helical" evidence="6">
    <location>
        <begin position="215"/>
        <end position="239"/>
    </location>
</feature>
<dbReference type="GO" id="GO:0016020">
    <property type="term" value="C:membrane"/>
    <property type="evidence" value="ECO:0007669"/>
    <property type="project" value="UniProtKB-SubCell"/>
</dbReference>
<feature type="transmembrane region" description="Helical" evidence="6">
    <location>
        <begin position="46"/>
        <end position="64"/>
    </location>
</feature>
<dbReference type="SFLD" id="SFLDG00002">
    <property type="entry name" value="C1.7:_P-type_atpase_like"/>
    <property type="match status" value="1"/>
</dbReference>
<comment type="subcellular location">
    <subcellularLocation>
        <location evidence="1">Membrane</location>
        <topology evidence="1">Multi-pass membrane protein</topology>
    </subcellularLocation>
</comment>
<dbReference type="PRINTS" id="PR00119">
    <property type="entry name" value="CATATPASE"/>
</dbReference>
<feature type="domain" description="P-type ATPase A" evidence="7">
    <location>
        <begin position="101"/>
        <end position="199"/>
    </location>
</feature>
<dbReference type="InterPro" id="IPR023214">
    <property type="entry name" value="HAD_sf"/>
</dbReference>
<keyword evidence="4 6" id="KW-1133">Transmembrane helix</keyword>
<dbReference type="Proteomes" id="UP000287224">
    <property type="component" value="Unassembled WGS sequence"/>
</dbReference>
<dbReference type="InterPro" id="IPR023299">
    <property type="entry name" value="ATPase_P-typ_cyto_dom_N"/>
</dbReference>
<dbReference type="Gene3D" id="2.70.150.10">
    <property type="entry name" value="Calcium-transporting ATPase, cytoplasmic transduction domain A"/>
    <property type="match status" value="1"/>
</dbReference>
<dbReference type="GO" id="GO:0005524">
    <property type="term" value="F:ATP binding"/>
    <property type="evidence" value="ECO:0007669"/>
    <property type="project" value="InterPro"/>
</dbReference>
<dbReference type="PROSITE" id="PS00154">
    <property type="entry name" value="ATPASE_E1_E2"/>
    <property type="match status" value="1"/>
</dbReference>
<dbReference type="InterPro" id="IPR008250">
    <property type="entry name" value="ATPase_P-typ_transduc_dom_A_sf"/>
</dbReference>
<dbReference type="AlphaFoldDB" id="A0A401ZLI1"/>